<keyword evidence="3" id="KW-1185">Reference proteome</keyword>
<name>A0ABQ4U7W9_9HYPH</name>
<dbReference type="InterPro" id="IPR054189">
    <property type="entry name" value="DUF6894"/>
</dbReference>
<dbReference type="RefSeq" id="WP_238184902.1">
    <property type="nucleotide sequence ID" value="NZ_BPRB01000297.1"/>
</dbReference>
<evidence type="ECO:0000313" key="3">
    <source>
        <dbReference type="Proteomes" id="UP001055057"/>
    </source>
</evidence>
<dbReference type="EMBL" id="BPRB01000297">
    <property type="protein sequence ID" value="GJE62250.1"/>
    <property type="molecule type" value="Genomic_DNA"/>
</dbReference>
<dbReference type="Pfam" id="PF21834">
    <property type="entry name" value="DUF6894"/>
    <property type="match status" value="1"/>
</dbReference>
<protein>
    <recommendedName>
        <fullName evidence="1">DUF6894 domain-containing protein</fullName>
    </recommendedName>
</protein>
<gene>
    <name evidence="2" type="ORF">MPOCJGCO_4381</name>
</gene>
<dbReference type="Proteomes" id="UP001055057">
    <property type="component" value="Unassembled WGS sequence"/>
</dbReference>
<reference evidence="2" key="2">
    <citation type="submission" date="2021-08" db="EMBL/GenBank/DDBJ databases">
        <authorList>
            <person name="Tani A."/>
            <person name="Ola A."/>
            <person name="Ogura Y."/>
            <person name="Katsura K."/>
            <person name="Hayashi T."/>
        </authorList>
    </citation>
    <scope>NUCLEOTIDE SEQUENCE</scope>
    <source>
        <strain evidence="2">DSM 23632</strain>
    </source>
</reference>
<organism evidence="2 3">
    <name type="scientific">Methylobacterium trifolii</name>
    <dbReference type="NCBI Taxonomy" id="1003092"/>
    <lineage>
        <taxon>Bacteria</taxon>
        <taxon>Pseudomonadati</taxon>
        <taxon>Pseudomonadota</taxon>
        <taxon>Alphaproteobacteria</taxon>
        <taxon>Hyphomicrobiales</taxon>
        <taxon>Methylobacteriaceae</taxon>
        <taxon>Methylobacterium</taxon>
    </lineage>
</organism>
<feature type="domain" description="DUF6894" evidence="1">
    <location>
        <begin position="3"/>
        <end position="71"/>
    </location>
</feature>
<proteinExistence type="predicted"/>
<accession>A0ABQ4U7W9</accession>
<comment type="caution">
    <text evidence="2">The sequence shown here is derived from an EMBL/GenBank/DDBJ whole genome shotgun (WGS) entry which is preliminary data.</text>
</comment>
<sequence length="80" mass="8960">MPRYFIDLHDGIHFVKETEGFDLSDDAALRGKLVRILSKIAQGLAPVPERQDYLALVREAGGRVVLRARLSLDIERVDGT</sequence>
<evidence type="ECO:0000259" key="1">
    <source>
        <dbReference type="Pfam" id="PF21834"/>
    </source>
</evidence>
<reference evidence="2" key="1">
    <citation type="journal article" date="2021" name="Front. Microbiol.">
        <title>Comprehensive Comparative Genomics and Phenotyping of Methylobacterium Species.</title>
        <authorList>
            <person name="Alessa O."/>
            <person name="Ogura Y."/>
            <person name="Fujitani Y."/>
            <person name="Takami H."/>
            <person name="Hayashi T."/>
            <person name="Sahin N."/>
            <person name="Tani A."/>
        </authorList>
    </citation>
    <scope>NUCLEOTIDE SEQUENCE</scope>
    <source>
        <strain evidence="2">DSM 23632</strain>
    </source>
</reference>
<evidence type="ECO:0000313" key="2">
    <source>
        <dbReference type="EMBL" id="GJE62250.1"/>
    </source>
</evidence>